<dbReference type="AlphaFoldDB" id="A0A9X3TN64"/>
<evidence type="ECO:0000313" key="2">
    <source>
        <dbReference type="EMBL" id="MDA5107458.1"/>
    </source>
</evidence>
<gene>
    <name evidence="2" type="ORF">O3V59_03720</name>
</gene>
<organism evidence="2 3">
    <name type="scientific">Brevibacillus thermoruber</name>
    <dbReference type="NCBI Taxonomy" id="33942"/>
    <lineage>
        <taxon>Bacteria</taxon>
        <taxon>Bacillati</taxon>
        <taxon>Bacillota</taxon>
        <taxon>Bacilli</taxon>
        <taxon>Bacillales</taxon>
        <taxon>Paenibacillaceae</taxon>
        <taxon>Brevibacillus</taxon>
    </lineage>
</organism>
<comment type="caution">
    <text evidence="2">The sequence shown here is derived from an EMBL/GenBank/DDBJ whole genome shotgun (WGS) entry which is preliminary data.</text>
</comment>
<evidence type="ECO:0000313" key="3">
    <source>
        <dbReference type="Proteomes" id="UP001151071"/>
    </source>
</evidence>
<proteinExistence type="predicted"/>
<dbReference type="RefSeq" id="WP_152523353.1">
    <property type="nucleotide sequence ID" value="NZ_JAPYYP010000003.1"/>
</dbReference>
<reference evidence="2" key="1">
    <citation type="submission" date="2022-12" db="EMBL/GenBank/DDBJ databases">
        <title>Draft genome sequence of the thermophilic strain Brevibacillus thermoruber HT42, isolated from Los Humeros, Puebla, Mexico, with biotechnological potential.</title>
        <authorList>
            <person name="Lara Sanchez J."/>
            <person name="Solis Palacios R."/>
            <person name="Bustos Baena A.S."/>
            <person name="Ruz Baez A.E."/>
            <person name="Espinosa Luna G."/>
            <person name="Oliart Ros R.M."/>
        </authorList>
    </citation>
    <scope>NUCLEOTIDE SEQUENCE</scope>
    <source>
        <strain evidence="2">HT42</strain>
    </source>
</reference>
<dbReference type="Proteomes" id="UP001151071">
    <property type="component" value="Unassembled WGS sequence"/>
</dbReference>
<protein>
    <submittedName>
        <fullName evidence="2">SCP-2 sterol transfer family protein</fullName>
    </submittedName>
</protein>
<dbReference type="EMBL" id="JAPYYP010000003">
    <property type="protein sequence ID" value="MDA5107458.1"/>
    <property type="molecule type" value="Genomic_DNA"/>
</dbReference>
<sequence length="142" mass="15526">MTPADIGSDCSSKDSTRPSPNVREKKKEEMAVAVCLERLLAEKAERVGRKAHLKPLTAGWDRVVGIVAEDVPARYCLTFSGGGVACTAWQEPVHLEVRGRARDLAMLFGGDELAYQYAKQQVSTKGRIGDRLKLEALLRLSG</sequence>
<feature type="region of interest" description="Disordered" evidence="1">
    <location>
        <begin position="1"/>
        <end position="26"/>
    </location>
</feature>
<accession>A0A9X3TN64</accession>
<name>A0A9X3TN64_9BACL</name>
<keyword evidence="3" id="KW-1185">Reference proteome</keyword>
<feature type="compositionally biased region" description="Basic and acidic residues" evidence="1">
    <location>
        <begin position="11"/>
        <end position="26"/>
    </location>
</feature>
<evidence type="ECO:0000256" key="1">
    <source>
        <dbReference type="SAM" id="MobiDB-lite"/>
    </source>
</evidence>